<sequence>MDSFLQHIEHSSLSSAQSPFLHAYFSSSLTLPLPIRPADVIDLTPLCAPTAVISGHPGDQTNPNPNAKTKPSRTISLILAKQPRSAKGGGRGEGGGEGAQTSAPACTRRLRAMKPAEATSCYPWTPLSPLLLNAIASSRAPDDSSHHSQGSTALPV</sequence>
<reference evidence="2 3" key="1">
    <citation type="journal article" date="2018" name="Mol. Ecol.">
        <title>The obligate alkalophilic soda-lake fungus Sodiomyces alkalinus has shifted to a protein diet.</title>
        <authorList>
            <person name="Grum-Grzhimaylo A.A."/>
            <person name="Falkoski D.L."/>
            <person name="van den Heuvel J."/>
            <person name="Valero-Jimenez C.A."/>
            <person name="Min B."/>
            <person name="Choi I.G."/>
            <person name="Lipzen A."/>
            <person name="Daum C.G."/>
            <person name="Aanen D.K."/>
            <person name="Tsang A."/>
            <person name="Henrissat B."/>
            <person name="Bilanenko E.N."/>
            <person name="de Vries R.P."/>
            <person name="van Kan J.A.L."/>
            <person name="Grigoriev I.V."/>
            <person name="Debets A.J.M."/>
        </authorList>
    </citation>
    <scope>NUCLEOTIDE SEQUENCE [LARGE SCALE GENOMIC DNA]</scope>
    <source>
        <strain evidence="2 3">F11</strain>
    </source>
</reference>
<dbReference type="GeneID" id="39582990"/>
<feature type="compositionally biased region" description="Gly residues" evidence="1">
    <location>
        <begin position="87"/>
        <end position="98"/>
    </location>
</feature>
<feature type="compositionally biased region" description="Polar residues" evidence="1">
    <location>
        <begin position="59"/>
        <end position="75"/>
    </location>
</feature>
<name>A0A3N2PNJ8_SODAK</name>
<evidence type="ECO:0000256" key="1">
    <source>
        <dbReference type="SAM" id="MobiDB-lite"/>
    </source>
</evidence>
<feature type="region of interest" description="Disordered" evidence="1">
    <location>
        <begin position="54"/>
        <end position="107"/>
    </location>
</feature>
<gene>
    <name evidence="2" type="ORF">SODALDRAFT_362935</name>
</gene>
<accession>A0A3N2PNJ8</accession>
<evidence type="ECO:0000313" key="2">
    <source>
        <dbReference type="EMBL" id="ROT36072.1"/>
    </source>
</evidence>
<proteinExistence type="predicted"/>
<dbReference type="EMBL" id="ML119060">
    <property type="protein sequence ID" value="ROT36072.1"/>
    <property type="molecule type" value="Genomic_DNA"/>
</dbReference>
<evidence type="ECO:0000313" key="3">
    <source>
        <dbReference type="Proteomes" id="UP000272025"/>
    </source>
</evidence>
<protein>
    <submittedName>
        <fullName evidence="2">Uncharacterized protein</fullName>
    </submittedName>
</protein>
<organism evidence="2 3">
    <name type="scientific">Sodiomyces alkalinus (strain CBS 110278 / VKM F-3762 / F11)</name>
    <name type="common">Alkaliphilic filamentous fungus</name>
    <dbReference type="NCBI Taxonomy" id="1314773"/>
    <lineage>
        <taxon>Eukaryota</taxon>
        <taxon>Fungi</taxon>
        <taxon>Dikarya</taxon>
        <taxon>Ascomycota</taxon>
        <taxon>Pezizomycotina</taxon>
        <taxon>Sordariomycetes</taxon>
        <taxon>Hypocreomycetidae</taxon>
        <taxon>Glomerellales</taxon>
        <taxon>Plectosphaerellaceae</taxon>
        <taxon>Sodiomyces</taxon>
    </lineage>
</organism>
<dbReference type="Proteomes" id="UP000272025">
    <property type="component" value="Unassembled WGS sequence"/>
</dbReference>
<dbReference type="AlphaFoldDB" id="A0A3N2PNJ8"/>
<dbReference type="RefSeq" id="XP_028463878.1">
    <property type="nucleotide sequence ID" value="XM_028614512.1"/>
</dbReference>
<keyword evidence="3" id="KW-1185">Reference proteome</keyword>